<dbReference type="SUPFAM" id="SSF52172">
    <property type="entry name" value="CheY-like"/>
    <property type="match status" value="1"/>
</dbReference>
<protein>
    <submittedName>
        <fullName evidence="1">DNA-binding response regulator</fullName>
    </submittedName>
</protein>
<proteinExistence type="predicted"/>
<dbReference type="InterPro" id="IPR011006">
    <property type="entry name" value="CheY-like_superfamily"/>
</dbReference>
<accession>A0ABU6IP63</accession>
<dbReference type="InterPro" id="IPR036388">
    <property type="entry name" value="WH-like_DNA-bd_sf"/>
</dbReference>
<dbReference type="Gene3D" id="3.40.50.2300">
    <property type="match status" value="1"/>
</dbReference>
<gene>
    <name evidence="1" type="ORF">VOP03_06045</name>
</gene>
<name>A0ABU6IP63_9FLAO</name>
<reference evidence="1 2" key="1">
    <citation type="submission" date="2024-01" db="EMBL/GenBank/DDBJ databases">
        <title>The strains designed SYSU M86414 and SYSU M84420 isolated from the marine sediment in San Sha City (Hainan Province, China).</title>
        <authorList>
            <person name="Guo D."/>
        </authorList>
    </citation>
    <scope>NUCLEOTIDE SEQUENCE [LARGE SCALE GENOMIC DNA]</scope>
    <source>
        <strain evidence="1 2">SYSU M84420</strain>
    </source>
</reference>
<keyword evidence="1" id="KW-0238">DNA-binding</keyword>
<dbReference type="Proteomes" id="UP001355298">
    <property type="component" value="Unassembled WGS sequence"/>
</dbReference>
<dbReference type="InterPro" id="IPR051015">
    <property type="entry name" value="EvgA-like"/>
</dbReference>
<sequence>MFKKILLAEDFQDTNQGISEMLREKLQIPIIRDELYCDKAYNRLKYAVDQREPFGLLITDLFFKGDHVERKLTSGLELIQAARNLQPEIKVIVNSMEDNPSKIDALFKDQEINAYVCKGRHGLTELVRAIREVYHNRTYVSPGIDLNVSNNVFELEEFDLMILQSLAEGLTKKEISEKFKKDNITPNSESTIDKRVSKMFDEFGAKNTNHLIAKMIREEKI</sequence>
<dbReference type="PANTHER" id="PTHR45566">
    <property type="entry name" value="HTH-TYPE TRANSCRIPTIONAL REGULATOR YHJB-RELATED"/>
    <property type="match status" value="1"/>
</dbReference>
<dbReference type="Gene3D" id="1.10.10.10">
    <property type="entry name" value="Winged helix-like DNA-binding domain superfamily/Winged helix DNA-binding domain"/>
    <property type="match status" value="1"/>
</dbReference>
<keyword evidence="2" id="KW-1185">Reference proteome</keyword>
<comment type="caution">
    <text evidence="1">The sequence shown here is derived from an EMBL/GenBank/DDBJ whole genome shotgun (WGS) entry which is preliminary data.</text>
</comment>
<dbReference type="EMBL" id="JAYMGW010000004">
    <property type="protein sequence ID" value="MEC4264900.1"/>
    <property type="molecule type" value="Genomic_DNA"/>
</dbReference>
<organism evidence="1 2">
    <name type="scientific">Flagellimonas halotolerans</name>
    <dbReference type="NCBI Taxonomy" id="3112164"/>
    <lineage>
        <taxon>Bacteria</taxon>
        <taxon>Pseudomonadati</taxon>
        <taxon>Bacteroidota</taxon>
        <taxon>Flavobacteriia</taxon>
        <taxon>Flavobacteriales</taxon>
        <taxon>Flavobacteriaceae</taxon>
        <taxon>Flagellimonas</taxon>
    </lineage>
</organism>
<dbReference type="GO" id="GO:0003677">
    <property type="term" value="F:DNA binding"/>
    <property type="evidence" value="ECO:0007669"/>
    <property type="project" value="UniProtKB-KW"/>
</dbReference>
<dbReference type="PANTHER" id="PTHR45566:SF2">
    <property type="entry name" value="NARL SUBFAMILY"/>
    <property type="match status" value="1"/>
</dbReference>
<evidence type="ECO:0000313" key="1">
    <source>
        <dbReference type="EMBL" id="MEC4264900.1"/>
    </source>
</evidence>
<dbReference type="RefSeq" id="WP_326278110.1">
    <property type="nucleotide sequence ID" value="NZ_JAYKYV010000004.1"/>
</dbReference>
<evidence type="ECO:0000313" key="2">
    <source>
        <dbReference type="Proteomes" id="UP001355298"/>
    </source>
</evidence>